<keyword evidence="12" id="KW-1185">Reference proteome</keyword>
<evidence type="ECO:0000256" key="5">
    <source>
        <dbReference type="ARBA" id="ARBA00022741"/>
    </source>
</evidence>
<dbReference type="CDD" id="cd00483">
    <property type="entry name" value="HPPK"/>
    <property type="match status" value="1"/>
</dbReference>
<dbReference type="RefSeq" id="WP_171198631.1">
    <property type="nucleotide sequence ID" value="NZ_JABEND010000002.1"/>
</dbReference>
<dbReference type="Pfam" id="PF01288">
    <property type="entry name" value="HPPK"/>
    <property type="match status" value="1"/>
</dbReference>
<name>A0A849A2Z4_9ACTN</name>
<keyword evidence="4 11" id="KW-0808">Transferase</keyword>
<proteinExistence type="predicted"/>
<evidence type="ECO:0000259" key="10">
    <source>
        <dbReference type="PROSITE" id="PS00794"/>
    </source>
</evidence>
<dbReference type="Proteomes" id="UP000562984">
    <property type="component" value="Unassembled WGS sequence"/>
</dbReference>
<feature type="region of interest" description="Disordered" evidence="9">
    <location>
        <begin position="1"/>
        <end position="41"/>
    </location>
</feature>
<accession>A0A849A2Z4</accession>
<protein>
    <recommendedName>
        <fullName evidence="3">2-amino-4-hydroxy-6-hydroxymethyldihydropteridine diphosphokinase</fullName>
        <ecNumber evidence="3">2.7.6.3</ecNumber>
    </recommendedName>
</protein>
<reference evidence="11 12" key="1">
    <citation type="submission" date="2020-05" db="EMBL/GenBank/DDBJ databases">
        <title>Nakamurella sp. DB0629 isolated from air conditioner.</title>
        <authorList>
            <person name="Kim D.H."/>
            <person name="Kim D.-U."/>
        </authorList>
    </citation>
    <scope>NUCLEOTIDE SEQUENCE [LARGE SCALE GENOMIC DNA]</scope>
    <source>
        <strain evidence="11 12">DB0629</strain>
    </source>
</reference>
<evidence type="ECO:0000256" key="7">
    <source>
        <dbReference type="ARBA" id="ARBA00022840"/>
    </source>
</evidence>
<evidence type="ECO:0000256" key="1">
    <source>
        <dbReference type="ARBA" id="ARBA00000198"/>
    </source>
</evidence>
<dbReference type="GO" id="GO:0046656">
    <property type="term" value="P:folic acid biosynthetic process"/>
    <property type="evidence" value="ECO:0007669"/>
    <property type="project" value="UniProtKB-KW"/>
</dbReference>
<evidence type="ECO:0000256" key="9">
    <source>
        <dbReference type="SAM" id="MobiDB-lite"/>
    </source>
</evidence>
<dbReference type="EMBL" id="JABEND010000002">
    <property type="protein sequence ID" value="NNG34979.1"/>
    <property type="molecule type" value="Genomic_DNA"/>
</dbReference>
<dbReference type="GO" id="GO:0016301">
    <property type="term" value="F:kinase activity"/>
    <property type="evidence" value="ECO:0007669"/>
    <property type="project" value="UniProtKB-KW"/>
</dbReference>
<dbReference type="EC" id="2.7.6.3" evidence="3"/>
<evidence type="ECO:0000256" key="3">
    <source>
        <dbReference type="ARBA" id="ARBA00013253"/>
    </source>
</evidence>
<keyword evidence="5" id="KW-0547">Nucleotide-binding</keyword>
<dbReference type="NCBIfam" id="TIGR01498">
    <property type="entry name" value="folK"/>
    <property type="match status" value="1"/>
</dbReference>
<keyword evidence="7" id="KW-0067">ATP-binding</keyword>
<evidence type="ECO:0000313" key="11">
    <source>
        <dbReference type="EMBL" id="NNG34979.1"/>
    </source>
</evidence>
<evidence type="ECO:0000256" key="8">
    <source>
        <dbReference type="ARBA" id="ARBA00022909"/>
    </source>
</evidence>
<dbReference type="UniPathway" id="UPA00077">
    <property type="reaction ID" value="UER00155"/>
</dbReference>
<comment type="caution">
    <text evidence="11">The sequence shown here is derived from an EMBL/GenBank/DDBJ whole genome shotgun (WGS) entry which is preliminary data.</text>
</comment>
<dbReference type="SUPFAM" id="SSF55083">
    <property type="entry name" value="6-hydroxymethyl-7,8-dihydropterin pyrophosphokinase, HPPK"/>
    <property type="match status" value="1"/>
</dbReference>
<evidence type="ECO:0000256" key="2">
    <source>
        <dbReference type="ARBA" id="ARBA00005051"/>
    </source>
</evidence>
<dbReference type="GO" id="GO:0046654">
    <property type="term" value="P:tetrahydrofolate biosynthetic process"/>
    <property type="evidence" value="ECO:0007669"/>
    <property type="project" value="UniProtKB-UniPathway"/>
</dbReference>
<dbReference type="GO" id="GO:0003848">
    <property type="term" value="F:2-amino-4-hydroxy-6-hydroxymethyldihydropteridine diphosphokinase activity"/>
    <property type="evidence" value="ECO:0007669"/>
    <property type="project" value="UniProtKB-EC"/>
</dbReference>
<evidence type="ECO:0000256" key="6">
    <source>
        <dbReference type="ARBA" id="ARBA00022777"/>
    </source>
</evidence>
<dbReference type="GO" id="GO:0005524">
    <property type="term" value="F:ATP binding"/>
    <property type="evidence" value="ECO:0007669"/>
    <property type="project" value="UniProtKB-KW"/>
</dbReference>
<organism evidence="11 12">
    <name type="scientific">Nakamurella aerolata</name>
    <dbReference type="NCBI Taxonomy" id="1656892"/>
    <lineage>
        <taxon>Bacteria</taxon>
        <taxon>Bacillati</taxon>
        <taxon>Actinomycetota</taxon>
        <taxon>Actinomycetes</taxon>
        <taxon>Nakamurellales</taxon>
        <taxon>Nakamurellaceae</taxon>
        <taxon>Nakamurella</taxon>
    </lineage>
</organism>
<sequence length="229" mass="22742">MVERTPHAGAAGAVGGPGAAEHAGSMAGGGPEPAGAGAESAGAGAESAAAVDVSSAVLSMGSNLGDRRRYLADAVAALGPAVRAVSSVYSTPPWAGSADIEQDDYLNIVVLADAVPAGTPANGAAGGVSEPMDWLRVCRQLETAAGRERGVRWGPRTLDVDVVAIGQLELDLPELTVPHPHAGERGFVLVPWAELDPGAELPGAGPIADLIAGLEAAGELEGIRKVGAL</sequence>
<feature type="domain" description="7,8-dihydro-6-hydroxymethylpterin-pyrophosphokinase" evidence="10">
    <location>
        <begin position="152"/>
        <end position="163"/>
    </location>
</feature>
<dbReference type="InterPro" id="IPR035907">
    <property type="entry name" value="Hppk_sf"/>
</dbReference>
<dbReference type="PROSITE" id="PS00794">
    <property type="entry name" value="HPPK"/>
    <property type="match status" value="1"/>
</dbReference>
<keyword evidence="8" id="KW-0289">Folate biosynthesis</keyword>
<evidence type="ECO:0000256" key="4">
    <source>
        <dbReference type="ARBA" id="ARBA00022679"/>
    </source>
</evidence>
<dbReference type="PANTHER" id="PTHR43071">
    <property type="entry name" value="2-AMINO-4-HYDROXY-6-HYDROXYMETHYLDIHYDROPTERIDINE PYROPHOSPHOKINASE"/>
    <property type="match status" value="1"/>
</dbReference>
<dbReference type="AlphaFoldDB" id="A0A849A2Z4"/>
<dbReference type="InterPro" id="IPR000550">
    <property type="entry name" value="Hppk"/>
</dbReference>
<comment type="catalytic activity">
    <reaction evidence="1">
        <text>6-hydroxymethyl-7,8-dihydropterin + ATP = (7,8-dihydropterin-6-yl)methyl diphosphate + AMP + H(+)</text>
        <dbReference type="Rhea" id="RHEA:11412"/>
        <dbReference type="ChEBI" id="CHEBI:15378"/>
        <dbReference type="ChEBI" id="CHEBI:30616"/>
        <dbReference type="ChEBI" id="CHEBI:44841"/>
        <dbReference type="ChEBI" id="CHEBI:72950"/>
        <dbReference type="ChEBI" id="CHEBI:456215"/>
        <dbReference type="EC" id="2.7.6.3"/>
    </reaction>
</comment>
<comment type="pathway">
    <text evidence="2">Cofactor biosynthesis; tetrahydrofolate biosynthesis; 2-amino-4-hydroxy-6-hydroxymethyl-7,8-dihydropteridine diphosphate from 7,8-dihydroneopterin triphosphate: step 4/4.</text>
</comment>
<keyword evidence="6 11" id="KW-0418">Kinase</keyword>
<dbReference type="Gene3D" id="3.30.70.560">
    <property type="entry name" value="7,8-Dihydro-6-hydroxymethylpterin-pyrophosphokinase HPPK"/>
    <property type="match status" value="1"/>
</dbReference>
<dbReference type="PANTHER" id="PTHR43071:SF1">
    <property type="entry name" value="2-AMINO-4-HYDROXY-6-HYDROXYMETHYLDIHYDROPTERIDINE PYROPHOSPHOKINASE"/>
    <property type="match status" value="1"/>
</dbReference>
<evidence type="ECO:0000313" key="12">
    <source>
        <dbReference type="Proteomes" id="UP000562984"/>
    </source>
</evidence>
<gene>
    <name evidence="11" type="primary">folK</name>
    <name evidence="11" type="ORF">HKD39_04475</name>
</gene>